<evidence type="ECO:0000313" key="3">
    <source>
        <dbReference type="EMBL" id="MFC3033906.1"/>
    </source>
</evidence>
<keyword evidence="2" id="KW-0472">Membrane</keyword>
<accession>A0ABV7CMY3</accession>
<organism evidence="3 4">
    <name type="scientific">Pseudoalteromonas fenneropenaei</name>
    <dbReference type="NCBI Taxonomy" id="1737459"/>
    <lineage>
        <taxon>Bacteria</taxon>
        <taxon>Pseudomonadati</taxon>
        <taxon>Pseudomonadota</taxon>
        <taxon>Gammaproteobacteria</taxon>
        <taxon>Alteromonadales</taxon>
        <taxon>Pseudoalteromonadaceae</taxon>
        <taxon>Pseudoalteromonas</taxon>
    </lineage>
</organism>
<reference evidence="4" key="1">
    <citation type="journal article" date="2019" name="Int. J. Syst. Evol. Microbiol.">
        <title>The Global Catalogue of Microorganisms (GCM) 10K type strain sequencing project: providing services to taxonomists for standard genome sequencing and annotation.</title>
        <authorList>
            <consortium name="The Broad Institute Genomics Platform"/>
            <consortium name="The Broad Institute Genome Sequencing Center for Infectious Disease"/>
            <person name="Wu L."/>
            <person name="Ma J."/>
        </authorList>
    </citation>
    <scope>NUCLEOTIDE SEQUENCE [LARGE SCALE GENOMIC DNA]</scope>
    <source>
        <strain evidence="4">KCTC 42730</strain>
    </source>
</reference>
<sequence length="138" mass="14735">MRKNNIHSRGFTLIELMITIAIVGILASVAYPSYTNYVKRGARAEAMAVLLDAANKQEQYFVDNRVYTADLAALGVPTATENGYFTLAAKLYTGGFILTATAAAGPVKGDTVCTTLTIDETGAKNSTGTGSKNDCWER</sequence>
<dbReference type="InterPro" id="IPR012902">
    <property type="entry name" value="N_methyl_site"/>
</dbReference>
<dbReference type="NCBIfam" id="TIGR02532">
    <property type="entry name" value="IV_pilin_GFxxxE"/>
    <property type="match status" value="1"/>
</dbReference>
<dbReference type="PROSITE" id="PS00409">
    <property type="entry name" value="PROKAR_NTER_METHYL"/>
    <property type="match status" value="1"/>
</dbReference>
<evidence type="ECO:0000313" key="4">
    <source>
        <dbReference type="Proteomes" id="UP001595453"/>
    </source>
</evidence>
<dbReference type="SUPFAM" id="SSF54523">
    <property type="entry name" value="Pili subunits"/>
    <property type="match status" value="1"/>
</dbReference>
<dbReference type="InterPro" id="IPR031982">
    <property type="entry name" value="PilE-like"/>
</dbReference>
<keyword evidence="2" id="KW-0812">Transmembrane</keyword>
<dbReference type="Pfam" id="PF07963">
    <property type="entry name" value="N_methyl"/>
    <property type="match status" value="1"/>
</dbReference>
<dbReference type="Pfam" id="PF16732">
    <property type="entry name" value="ComP_DUS"/>
    <property type="match status" value="1"/>
</dbReference>
<gene>
    <name evidence="3" type="ORF">ACFOEE_15410</name>
</gene>
<dbReference type="Gene3D" id="3.30.700.10">
    <property type="entry name" value="Glycoprotein, Type 4 Pilin"/>
    <property type="match status" value="1"/>
</dbReference>
<evidence type="ECO:0000256" key="1">
    <source>
        <dbReference type="ARBA" id="ARBA00022481"/>
    </source>
</evidence>
<name>A0ABV7CMY3_9GAMM</name>
<dbReference type="PANTHER" id="PTHR30093:SF47">
    <property type="entry name" value="TYPE IV PILUS NON-CORE MINOR PILIN PILE"/>
    <property type="match status" value="1"/>
</dbReference>
<dbReference type="InterPro" id="IPR000983">
    <property type="entry name" value="Bac_GSPG_pilin"/>
</dbReference>
<protein>
    <submittedName>
        <fullName evidence="3">Type IV pilin protein</fullName>
    </submittedName>
</protein>
<dbReference type="PRINTS" id="PR00813">
    <property type="entry name" value="BCTERIALGSPG"/>
</dbReference>
<dbReference type="RefSeq" id="WP_377126674.1">
    <property type="nucleotide sequence ID" value="NZ_JBHRSD010000029.1"/>
</dbReference>
<keyword evidence="1" id="KW-0488">Methylation</keyword>
<dbReference type="EMBL" id="JBHRSD010000029">
    <property type="protein sequence ID" value="MFC3033906.1"/>
    <property type="molecule type" value="Genomic_DNA"/>
</dbReference>
<keyword evidence="4" id="KW-1185">Reference proteome</keyword>
<dbReference type="InterPro" id="IPR045584">
    <property type="entry name" value="Pilin-like"/>
</dbReference>
<dbReference type="PANTHER" id="PTHR30093">
    <property type="entry name" value="GENERAL SECRETION PATHWAY PROTEIN G"/>
    <property type="match status" value="1"/>
</dbReference>
<dbReference type="Proteomes" id="UP001595453">
    <property type="component" value="Unassembled WGS sequence"/>
</dbReference>
<keyword evidence="2" id="KW-1133">Transmembrane helix</keyword>
<feature type="transmembrane region" description="Helical" evidence="2">
    <location>
        <begin position="12"/>
        <end position="31"/>
    </location>
</feature>
<evidence type="ECO:0000256" key="2">
    <source>
        <dbReference type="SAM" id="Phobius"/>
    </source>
</evidence>
<comment type="caution">
    <text evidence="3">The sequence shown here is derived from an EMBL/GenBank/DDBJ whole genome shotgun (WGS) entry which is preliminary data.</text>
</comment>
<proteinExistence type="predicted"/>